<evidence type="ECO:0000256" key="6">
    <source>
        <dbReference type="SAM" id="Phobius"/>
    </source>
</evidence>
<evidence type="ECO:0000256" key="5">
    <source>
        <dbReference type="ARBA" id="ARBA00023136"/>
    </source>
</evidence>
<dbReference type="PANTHER" id="PTHR30086">
    <property type="entry name" value="ARGININE EXPORTER PROTEIN ARGO"/>
    <property type="match status" value="1"/>
</dbReference>
<dbReference type="OrthoDB" id="9804822at2"/>
<evidence type="ECO:0000313" key="7">
    <source>
        <dbReference type="EMBL" id="CUB03649.1"/>
    </source>
</evidence>
<dbReference type="InterPro" id="IPR001123">
    <property type="entry name" value="LeuE-type"/>
</dbReference>
<dbReference type="GO" id="GO:0005886">
    <property type="term" value="C:plasma membrane"/>
    <property type="evidence" value="ECO:0007669"/>
    <property type="project" value="UniProtKB-SubCell"/>
</dbReference>
<accession>A0A0K6IKM1</accession>
<dbReference type="Pfam" id="PF01810">
    <property type="entry name" value="LysE"/>
    <property type="match status" value="1"/>
</dbReference>
<dbReference type="Proteomes" id="UP000182769">
    <property type="component" value="Unassembled WGS sequence"/>
</dbReference>
<keyword evidence="8" id="KW-1185">Reference proteome</keyword>
<gene>
    <name evidence="7" type="ORF">Ga0061065_10480</name>
</gene>
<evidence type="ECO:0000313" key="8">
    <source>
        <dbReference type="Proteomes" id="UP000182769"/>
    </source>
</evidence>
<feature type="transmembrane region" description="Helical" evidence="6">
    <location>
        <begin position="174"/>
        <end position="194"/>
    </location>
</feature>
<sequence length="196" mass="21141">MESQLAFLAVCLASAASPGPGGLAVVSNSINHNLRRTLPVIFGIATGLMLASLLANTWLLAVIHSSEMAFQVMTWLCSGYIAYLGCKALYYAKSEITIAAQGYSFKNGVLISLMNPKTLVFFGALFPMFIPSNEHFAAYAVMLTIELVAITLIIHVLISSAIDKVSHLLKHHIVLINRITGLLFIGLGISGFMLQK</sequence>
<keyword evidence="3 6" id="KW-0812">Transmembrane</keyword>
<dbReference type="EMBL" id="CYHG01000004">
    <property type="protein sequence ID" value="CUB03649.1"/>
    <property type="molecule type" value="Genomic_DNA"/>
</dbReference>
<feature type="transmembrane region" description="Helical" evidence="6">
    <location>
        <begin position="136"/>
        <end position="162"/>
    </location>
</feature>
<keyword evidence="4 6" id="KW-1133">Transmembrane helix</keyword>
<organism evidence="7 8">
    <name type="scientific">Marinomonas fungiae</name>
    <dbReference type="NCBI Taxonomy" id="1137284"/>
    <lineage>
        <taxon>Bacteria</taxon>
        <taxon>Pseudomonadati</taxon>
        <taxon>Pseudomonadota</taxon>
        <taxon>Gammaproteobacteria</taxon>
        <taxon>Oceanospirillales</taxon>
        <taxon>Oceanospirillaceae</taxon>
        <taxon>Marinomonas</taxon>
    </lineage>
</organism>
<evidence type="ECO:0000256" key="1">
    <source>
        <dbReference type="ARBA" id="ARBA00004651"/>
    </source>
</evidence>
<proteinExistence type="predicted"/>
<name>A0A0K6IKM1_9GAMM</name>
<protein>
    <submittedName>
        <fullName evidence="7">Threonine/homoserine/homoserine lactone efflux protein</fullName>
    </submittedName>
</protein>
<feature type="transmembrane region" description="Helical" evidence="6">
    <location>
        <begin position="40"/>
        <end position="63"/>
    </location>
</feature>
<reference evidence="8" key="1">
    <citation type="submission" date="2015-08" db="EMBL/GenBank/DDBJ databases">
        <authorList>
            <person name="Varghese N."/>
        </authorList>
    </citation>
    <scope>NUCLEOTIDE SEQUENCE [LARGE SCALE GENOMIC DNA]</scope>
    <source>
        <strain evidence="8">JCM 18476</strain>
    </source>
</reference>
<dbReference type="STRING" id="1137284.GCA_001418205_01500"/>
<evidence type="ECO:0000256" key="2">
    <source>
        <dbReference type="ARBA" id="ARBA00022475"/>
    </source>
</evidence>
<comment type="subcellular location">
    <subcellularLocation>
        <location evidence="1">Cell membrane</location>
        <topology evidence="1">Multi-pass membrane protein</topology>
    </subcellularLocation>
</comment>
<evidence type="ECO:0000256" key="4">
    <source>
        <dbReference type="ARBA" id="ARBA00022989"/>
    </source>
</evidence>
<dbReference type="GO" id="GO:0015171">
    <property type="term" value="F:amino acid transmembrane transporter activity"/>
    <property type="evidence" value="ECO:0007669"/>
    <property type="project" value="TreeGrafter"/>
</dbReference>
<feature type="transmembrane region" description="Helical" evidence="6">
    <location>
        <begin position="109"/>
        <end position="130"/>
    </location>
</feature>
<dbReference type="PANTHER" id="PTHR30086:SF16">
    <property type="entry name" value="AMINO ACID EFFLUX PERMEASE RHTB FAMILY"/>
    <property type="match status" value="1"/>
</dbReference>
<evidence type="ECO:0000256" key="3">
    <source>
        <dbReference type="ARBA" id="ARBA00022692"/>
    </source>
</evidence>
<dbReference type="AlphaFoldDB" id="A0A0K6IKM1"/>
<keyword evidence="2" id="KW-1003">Cell membrane</keyword>
<dbReference type="RefSeq" id="WP_055462611.1">
    <property type="nucleotide sequence ID" value="NZ_CYHG01000004.1"/>
</dbReference>
<keyword evidence="5 6" id="KW-0472">Membrane</keyword>